<gene>
    <name evidence="2" type="ORF">SBA5_360029</name>
</gene>
<proteinExistence type="predicted"/>
<evidence type="ECO:0000256" key="1">
    <source>
        <dbReference type="SAM" id="MobiDB-lite"/>
    </source>
</evidence>
<protein>
    <submittedName>
        <fullName evidence="2">Uncharacterized protein</fullName>
    </submittedName>
</protein>
<sequence length="71" mass="7076">MAALAPSEEMKAAPLGGGDTAKRAEPPGGSLISTGETGDALCKDPVAIASKDAVDPDQPSTRQGGKRVKIS</sequence>
<dbReference type="AlphaFoldDB" id="A0A2N9LHR9"/>
<name>A0A2N9LHR9_9BACT</name>
<reference evidence="3" key="1">
    <citation type="submission" date="2018-02" db="EMBL/GenBank/DDBJ databases">
        <authorList>
            <person name="Hausmann B."/>
        </authorList>
    </citation>
    <scope>NUCLEOTIDE SEQUENCE [LARGE SCALE GENOMIC DNA]</scope>
    <source>
        <strain evidence="3">Peat soil MAG SbA5</strain>
    </source>
</reference>
<accession>A0A2N9LHR9</accession>
<dbReference type="Proteomes" id="UP000239735">
    <property type="component" value="Unassembled WGS sequence"/>
</dbReference>
<dbReference type="EMBL" id="OKRB01000093">
    <property type="protein sequence ID" value="SPE22791.1"/>
    <property type="molecule type" value="Genomic_DNA"/>
</dbReference>
<evidence type="ECO:0000313" key="2">
    <source>
        <dbReference type="EMBL" id="SPE22791.1"/>
    </source>
</evidence>
<feature type="region of interest" description="Disordered" evidence="1">
    <location>
        <begin position="1"/>
        <end position="71"/>
    </location>
</feature>
<organism evidence="2 3">
    <name type="scientific">Candidatus Sulfuritelmatomonas gaucii</name>
    <dbReference type="NCBI Taxonomy" id="2043161"/>
    <lineage>
        <taxon>Bacteria</taxon>
        <taxon>Pseudomonadati</taxon>
        <taxon>Acidobacteriota</taxon>
        <taxon>Terriglobia</taxon>
        <taxon>Terriglobales</taxon>
        <taxon>Acidobacteriaceae</taxon>
        <taxon>Candidatus Sulfuritelmatomonas</taxon>
    </lineage>
</organism>
<evidence type="ECO:0000313" key="3">
    <source>
        <dbReference type="Proteomes" id="UP000239735"/>
    </source>
</evidence>